<keyword evidence="1" id="KW-0175">Coiled coil</keyword>
<evidence type="ECO:0000256" key="1">
    <source>
        <dbReference type="SAM" id="Coils"/>
    </source>
</evidence>
<feature type="compositionally biased region" description="Polar residues" evidence="2">
    <location>
        <begin position="443"/>
        <end position="455"/>
    </location>
</feature>
<dbReference type="EMBL" id="CAWUHD010000033">
    <property type="protein sequence ID" value="CAK7219920.1"/>
    <property type="molecule type" value="Genomic_DNA"/>
</dbReference>
<evidence type="ECO:0000313" key="4">
    <source>
        <dbReference type="Proteomes" id="UP001642482"/>
    </source>
</evidence>
<feature type="compositionally biased region" description="Polar residues" evidence="2">
    <location>
        <begin position="23"/>
        <end position="33"/>
    </location>
</feature>
<dbReference type="Proteomes" id="UP001642482">
    <property type="component" value="Unassembled WGS sequence"/>
</dbReference>
<evidence type="ECO:0008006" key="5">
    <source>
        <dbReference type="Google" id="ProtNLM"/>
    </source>
</evidence>
<feature type="compositionally biased region" description="Polar residues" evidence="2">
    <location>
        <begin position="544"/>
        <end position="561"/>
    </location>
</feature>
<gene>
    <name evidence="3" type="ORF">SEUCBS140593_004055</name>
</gene>
<sequence>MSVQTSDYSMSNLTPSPQPPVLQEQQQTTSQPASHLVHRFQNGALNKRASPAPSNSTDSSRFRSLNDSTSELKSSDSKPSLTATSSYLQEKLLKERKVESDRSSSRLSNDKMASSLDLRGTQSSPARPPFDISRPKSSTGHLDGGKKKGVGLKEMEQTLTNLHKQNFDLKLELYHRREKQTSLEERCENLETEKQELETINDRLMSELEMRDKAVEEAVAMIVSLEARLEELLQEREMMQQAEKEQFFATDARLRNAYSTALNDANTESVTSFDETPKANKDKADDQRTINRMPSFVSERSELTENLRNVYLGARVSSMISLPRMSEDNLDVDLRDAANRIASPALSVLSESSFLSIYGKKREVPAHITSAPMLPRPMSPVACVPDIPRSMPDPISSKEDTNGSAAAVVAHALAATAQPVTTDMPSRPTASSSTPTKKRSSSNTRVPNHSTNTAAFNSLTDFLETNSPLRQLEKMEMSLQAMNDASRPATSQHDRGEIEHLARHLREHELGKSYAKQEKKDALRRVRTDAPFARDSHNLPPTPDTISTSTLRRYKNSNDTLSQEKDAAHERSYLTISDANTSRSTSGEKRLSNIESFVDSIPAMQPASTSAFNSRRHEIGGRSSYFDNQLHIPPRPRSADETTISHHARGSVWGDSESSDDDMDIDGNDSASLHDYWLRESLRPTGQPPAPSRSRSRRTGRVSPDLFSFPTTSNGWATTAMFGSLSGQGYQGYQGSAPLAQTLDALGASLPTPAAGIFGPNGLLASPLPYGMNGMPSGPPPPPHRRSSLHAHTGSTHGSRSGSRHGTAPGTPSLGTPSLVSKNTRRSPTRPATTAGKESISSSSQEPSQAVASTPAATKAEQNVLPKQRHYPPASGSNTTATRSRVLSLFRRSGSHEPNSAATAVVAKSDVPTSAPPNETTFAGASSNNMTKNPPAPAIGIPSRVRHSDLDGENTNSSSTPPPILRNPRPARGAADMAVDDINVVAAAEAKEVSLPTSQTIPAMPTAVPQPAATAPQDPQQQEVRKKWLGRMSLRNRAG</sequence>
<feature type="compositionally biased region" description="Acidic residues" evidence="2">
    <location>
        <begin position="657"/>
        <end position="667"/>
    </location>
</feature>
<feature type="compositionally biased region" description="Low complexity" evidence="2">
    <location>
        <begin position="829"/>
        <end position="853"/>
    </location>
</feature>
<accession>A0ABP0BLF9</accession>
<feature type="region of interest" description="Disordered" evidence="2">
    <location>
        <begin position="417"/>
        <end position="455"/>
    </location>
</feature>
<keyword evidence="4" id="KW-1185">Reference proteome</keyword>
<organism evidence="3 4">
    <name type="scientific">Sporothrix eucalyptigena</name>
    <dbReference type="NCBI Taxonomy" id="1812306"/>
    <lineage>
        <taxon>Eukaryota</taxon>
        <taxon>Fungi</taxon>
        <taxon>Dikarya</taxon>
        <taxon>Ascomycota</taxon>
        <taxon>Pezizomycotina</taxon>
        <taxon>Sordariomycetes</taxon>
        <taxon>Sordariomycetidae</taxon>
        <taxon>Ophiostomatales</taxon>
        <taxon>Ophiostomataceae</taxon>
        <taxon>Sporothrix</taxon>
    </lineage>
</organism>
<feature type="compositionally biased region" description="Basic and acidic residues" evidence="2">
    <location>
        <begin position="562"/>
        <end position="572"/>
    </location>
</feature>
<reference evidence="3 4" key="1">
    <citation type="submission" date="2024-01" db="EMBL/GenBank/DDBJ databases">
        <authorList>
            <person name="Allen C."/>
            <person name="Tagirdzhanova G."/>
        </authorList>
    </citation>
    <scope>NUCLEOTIDE SEQUENCE [LARGE SCALE GENOMIC DNA]</scope>
</reference>
<feature type="compositionally biased region" description="Polar residues" evidence="2">
    <location>
        <begin position="574"/>
        <end position="585"/>
    </location>
</feature>
<feature type="compositionally biased region" description="Polar residues" evidence="2">
    <location>
        <begin position="813"/>
        <end position="822"/>
    </location>
</feature>
<feature type="region of interest" description="Disordered" evidence="2">
    <location>
        <begin position="623"/>
        <end position="668"/>
    </location>
</feature>
<feature type="region of interest" description="Disordered" evidence="2">
    <location>
        <begin position="681"/>
        <end position="709"/>
    </location>
</feature>
<feature type="compositionally biased region" description="Polar residues" evidence="2">
    <location>
        <begin position="916"/>
        <end position="932"/>
    </location>
</feature>
<feature type="region of interest" description="Disordered" evidence="2">
    <location>
        <begin position="1"/>
        <end position="148"/>
    </location>
</feature>
<comment type="caution">
    <text evidence="3">The sequence shown here is derived from an EMBL/GenBank/DDBJ whole genome shotgun (WGS) entry which is preliminary data.</text>
</comment>
<feature type="compositionally biased region" description="Low complexity" evidence="2">
    <location>
        <begin position="790"/>
        <end position="808"/>
    </location>
</feature>
<name>A0ABP0BLF9_9PEZI</name>
<feature type="region of interest" description="Disordered" evidence="2">
    <location>
        <begin position="530"/>
        <end position="589"/>
    </location>
</feature>
<evidence type="ECO:0000256" key="2">
    <source>
        <dbReference type="SAM" id="MobiDB-lite"/>
    </source>
</evidence>
<feature type="compositionally biased region" description="Polar residues" evidence="2">
    <location>
        <begin position="875"/>
        <end position="885"/>
    </location>
</feature>
<feature type="compositionally biased region" description="Low complexity" evidence="2">
    <location>
        <begin position="1002"/>
        <end position="1022"/>
    </location>
</feature>
<feature type="region of interest" description="Disordered" evidence="2">
    <location>
        <begin position="770"/>
        <end position="974"/>
    </location>
</feature>
<proteinExistence type="predicted"/>
<feature type="compositionally biased region" description="Polar residues" evidence="2">
    <location>
        <begin position="1"/>
        <end position="15"/>
    </location>
</feature>
<feature type="coiled-coil region" evidence="1">
    <location>
        <begin position="152"/>
        <end position="245"/>
    </location>
</feature>
<feature type="compositionally biased region" description="Basic and acidic residues" evidence="2">
    <location>
        <begin position="91"/>
        <end position="104"/>
    </location>
</feature>
<evidence type="ECO:0000313" key="3">
    <source>
        <dbReference type="EMBL" id="CAK7219920.1"/>
    </source>
</evidence>
<feature type="compositionally biased region" description="Polar residues" evidence="2">
    <location>
        <begin position="52"/>
        <end position="88"/>
    </location>
</feature>
<protein>
    <recommendedName>
        <fullName evidence="5">Centrosomin N-terminal motif 1 domain-containing protein</fullName>
    </recommendedName>
</protein>
<feature type="region of interest" description="Disordered" evidence="2">
    <location>
        <begin position="994"/>
        <end position="1024"/>
    </location>
</feature>
<feature type="compositionally biased region" description="Low complexity" evidence="2">
    <location>
        <begin position="425"/>
        <end position="435"/>
    </location>
</feature>